<sequence>LLIQRFDPSFKGIKISLFSLDLRLGYMIHHEYRSRVSDLTLVSAFSFGLEFGSFVNDRNRGWVV</sequence>
<gene>
    <name evidence="1" type="ORF">DARMORV10_C02P46870.1</name>
</gene>
<proteinExistence type="predicted"/>
<accession>A0A816KHR9</accession>
<name>A0A816KHR9_BRANA</name>
<dbReference type="AlphaFoldDB" id="A0A816KHR9"/>
<feature type="non-terminal residue" evidence="1">
    <location>
        <position position="1"/>
    </location>
</feature>
<evidence type="ECO:0000313" key="1">
    <source>
        <dbReference type="EMBL" id="CAF1919403.1"/>
    </source>
</evidence>
<reference evidence="1" key="1">
    <citation type="submission" date="2021-01" db="EMBL/GenBank/DDBJ databases">
        <authorList>
            <consortium name="Genoscope - CEA"/>
            <person name="William W."/>
        </authorList>
    </citation>
    <scope>NUCLEOTIDE SEQUENCE</scope>
</reference>
<protein>
    <submittedName>
        <fullName evidence="1">(rape) hypothetical protein</fullName>
    </submittedName>
</protein>
<dbReference type="EMBL" id="HG994366">
    <property type="protein sequence ID" value="CAF1919403.1"/>
    <property type="molecule type" value="Genomic_DNA"/>
</dbReference>
<organism evidence="1">
    <name type="scientific">Brassica napus</name>
    <name type="common">Rape</name>
    <dbReference type="NCBI Taxonomy" id="3708"/>
    <lineage>
        <taxon>Eukaryota</taxon>
        <taxon>Viridiplantae</taxon>
        <taxon>Streptophyta</taxon>
        <taxon>Embryophyta</taxon>
        <taxon>Tracheophyta</taxon>
        <taxon>Spermatophyta</taxon>
        <taxon>Magnoliopsida</taxon>
        <taxon>eudicotyledons</taxon>
        <taxon>Gunneridae</taxon>
        <taxon>Pentapetalae</taxon>
        <taxon>rosids</taxon>
        <taxon>malvids</taxon>
        <taxon>Brassicales</taxon>
        <taxon>Brassicaceae</taxon>
        <taxon>Brassiceae</taxon>
        <taxon>Brassica</taxon>
    </lineage>
</organism>
<dbReference type="Proteomes" id="UP001295469">
    <property type="component" value="Chromosome C02"/>
</dbReference>